<dbReference type="Gene3D" id="3.30.2090.10">
    <property type="entry name" value="Multidrug efflux transporter AcrB TolC docking domain, DN and DC subdomains"/>
    <property type="match status" value="2"/>
</dbReference>
<dbReference type="GO" id="GO:0042910">
    <property type="term" value="F:xenobiotic transmembrane transporter activity"/>
    <property type="evidence" value="ECO:0007669"/>
    <property type="project" value="TreeGrafter"/>
</dbReference>
<keyword evidence="1" id="KW-1133">Transmembrane helix</keyword>
<name>A0A3B1BKE9_9ZZZZ</name>
<protein>
    <submittedName>
        <fullName evidence="2">Acriflavin resistance protein</fullName>
    </submittedName>
</protein>
<dbReference type="EMBL" id="UOFY01000062">
    <property type="protein sequence ID" value="VAX11100.1"/>
    <property type="molecule type" value="Genomic_DNA"/>
</dbReference>
<feature type="transmembrane region" description="Helical" evidence="1">
    <location>
        <begin position="760"/>
        <end position="778"/>
    </location>
</feature>
<feature type="transmembrane region" description="Helical" evidence="1">
    <location>
        <begin position="784"/>
        <end position="807"/>
    </location>
</feature>
<dbReference type="PANTHER" id="PTHR32063:SF18">
    <property type="entry name" value="CATION EFFLUX SYSTEM PROTEIN"/>
    <property type="match status" value="1"/>
</dbReference>
<dbReference type="PANTHER" id="PTHR32063">
    <property type="match status" value="1"/>
</dbReference>
<feature type="transmembrane region" description="Helical" evidence="1">
    <location>
        <begin position="311"/>
        <end position="330"/>
    </location>
</feature>
<evidence type="ECO:0000256" key="1">
    <source>
        <dbReference type="SAM" id="Phobius"/>
    </source>
</evidence>
<proteinExistence type="predicted"/>
<dbReference type="Gene3D" id="3.30.70.1440">
    <property type="entry name" value="Multidrug efflux transporter AcrB pore domain"/>
    <property type="match status" value="1"/>
</dbReference>
<feature type="transmembrane region" description="Helical" evidence="1">
    <location>
        <begin position="400"/>
        <end position="422"/>
    </location>
</feature>
<dbReference type="AlphaFoldDB" id="A0A3B1BKE9"/>
<feature type="transmembrane region" description="Helical" evidence="1">
    <location>
        <begin position="835"/>
        <end position="856"/>
    </location>
</feature>
<dbReference type="GO" id="GO:0005886">
    <property type="term" value="C:plasma membrane"/>
    <property type="evidence" value="ECO:0007669"/>
    <property type="project" value="TreeGrafter"/>
</dbReference>
<feature type="transmembrane region" description="Helical" evidence="1">
    <location>
        <begin position="266"/>
        <end position="290"/>
    </location>
</feature>
<dbReference type="InterPro" id="IPR001036">
    <property type="entry name" value="Acrflvin-R"/>
</dbReference>
<feature type="transmembrane region" description="Helical" evidence="1">
    <location>
        <begin position="214"/>
        <end position="232"/>
    </location>
</feature>
<dbReference type="InterPro" id="IPR027463">
    <property type="entry name" value="AcrB_DN_DC_subdom"/>
</dbReference>
<dbReference type="SUPFAM" id="SSF82693">
    <property type="entry name" value="Multidrug efflux transporter AcrB pore domain, PN1, PN2, PC1 and PC2 subdomains"/>
    <property type="match status" value="1"/>
</dbReference>
<dbReference type="SUPFAM" id="SSF82866">
    <property type="entry name" value="Multidrug efflux transporter AcrB transmembrane domain"/>
    <property type="match status" value="2"/>
</dbReference>
<dbReference type="Gene3D" id="3.30.70.1320">
    <property type="entry name" value="Multidrug efflux transporter AcrB pore domain like"/>
    <property type="match status" value="1"/>
</dbReference>
<feature type="transmembrane region" description="Helical" evidence="1">
    <location>
        <begin position="733"/>
        <end position="753"/>
    </location>
</feature>
<organism evidence="2">
    <name type="scientific">hydrothermal vent metagenome</name>
    <dbReference type="NCBI Taxonomy" id="652676"/>
    <lineage>
        <taxon>unclassified sequences</taxon>
        <taxon>metagenomes</taxon>
        <taxon>ecological metagenomes</taxon>
    </lineage>
</organism>
<evidence type="ECO:0000313" key="2">
    <source>
        <dbReference type="EMBL" id="VAX11100.1"/>
    </source>
</evidence>
<reference evidence="2" key="1">
    <citation type="submission" date="2018-06" db="EMBL/GenBank/DDBJ databases">
        <authorList>
            <person name="Zhirakovskaya E."/>
        </authorList>
    </citation>
    <scope>NUCLEOTIDE SEQUENCE</scope>
</reference>
<dbReference type="Gene3D" id="3.30.70.1430">
    <property type="entry name" value="Multidrug efflux transporter AcrB pore domain"/>
    <property type="match status" value="2"/>
</dbReference>
<dbReference type="PRINTS" id="PR00702">
    <property type="entry name" value="ACRIFLAVINRP"/>
</dbReference>
<gene>
    <name evidence="2" type="ORF">MNBD_GAMMA25-1496</name>
</gene>
<feature type="transmembrane region" description="Helical" evidence="1">
    <location>
        <begin position="862"/>
        <end position="884"/>
    </location>
</feature>
<dbReference type="Pfam" id="PF00873">
    <property type="entry name" value="ACR_tran"/>
    <property type="match status" value="1"/>
</dbReference>
<keyword evidence="1" id="KW-0472">Membrane</keyword>
<dbReference type="Gene3D" id="1.20.1640.10">
    <property type="entry name" value="Multidrug efflux transporter AcrB transmembrane domain"/>
    <property type="match status" value="2"/>
</dbReference>
<dbReference type="SUPFAM" id="SSF82714">
    <property type="entry name" value="Multidrug efflux transporter AcrB TolC docking domain, DN and DC subdomains"/>
    <property type="match status" value="2"/>
</dbReference>
<feature type="transmembrane region" description="Helical" evidence="1">
    <location>
        <begin position="342"/>
        <end position="366"/>
    </location>
</feature>
<accession>A0A3B1BKE9</accession>
<sequence>MPPGAKTSVVFDDYGDVFGLFYALTGDDYTYRELKDYADILKEQLLLVPGVRKITIDGVQKEVAYLEVSRATMAKLGISNLQFHRVLKSQNLVSDSGNVRVGDEYIRINPTGQLHSVHEIGELLISGSNDTLVRIKDIATVRRGYEEVPTKYNFYNGAPALTLGISILPGENVVAVGERLESRLAELQSVTPIGMQLNAIYDQPAIVDKSVRGFIINVVLALLIVIVVLLFFMGLRTGLIIGAILLITVSATVWFMNFYAIDLQRISLGALIIALGMLVDNAIVVAEGMLVRIKRGEDGIKAAREVVGSTMWPLLGGTLVGIVAFAAIGLSEDATGEFANSLFWVILISLLLSWFTAVTMTPLLCVQFLKADKPGEEQTDPYAGFLFVQYRNFLSTAIQFRWFTISIVMAMFVSALFGFGYVKQSFFPDSNTPMFFFDLWNVEGDDIRKTRDDILKIDNYLHSLDGVASTASFVGGGATRFTLVYSPESPTSAYGQIIINTDSREDIPRISKLLLDYSASNFPNSEPKIKALRIGPGRDAKIEVRLSGPDPVVLRNLSQQVQEIMAADGGAINVRDDWRQPVKVIRPIYNEKAARQLGITREDVSRAMLTAFDGQQVGLFKDGIRLLPIIMLPPEVERRDVSSIRDITVYSPLLRNSVPVGQVVSDFKVEWADAKIRKRNRIYTITPSCDPGQELATILLGRLMPQIDALSLPPGYSLEWGGEYEDSKDANTAINSSLPSGFLIMIIIVILLFGKIRQPLIIWLTVPLAIIGITAGLLSMNVAFGFMGLLGALSLVGLLIKNAIVLIDEIDMQIESGKQSFTAILDSSVSRMRPVMMAASTTILGMAPLLSDVFFLDMAVVIMFGLGFASVLTLIVVPVLYAIFFNIKVNAKA</sequence>
<keyword evidence="1" id="KW-0812">Transmembrane</keyword>
<feature type="transmembrane region" description="Helical" evidence="1">
    <location>
        <begin position="239"/>
        <end position="260"/>
    </location>
</feature>